<sequence length="151" mass="17268">MMSQLIDDKQLSLHLMIVLSRAYNSVTDVTNRNIHSYNLNPTEFGVLDLLYHKGDQPLQKIGEKVLISSGNITYVVDKLQKKNLVQRRACEEDRRVIYAELTEQGRKFFEEIFPQHELAIQRAVSALNEEEKKTAIELLKKLGLGAANLKS</sequence>
<feature type="domain" description="HTH marR-type" evidence="4">
    <location>
        <begin position="12"/>
        <end position="144"/>
    </location>
</feature>
<dbReference type="PROSITE" id="PS50995">
    <property type="entry name" value="HTH_MARR_2"/>
    <property type="match status" value="1"/>
</dbReference>
<dbReference type="PRINTS" id="PR00598">
    <property type="entry name" value="HTHMARR"/>
</dbReference>
<evidence type="ECO:0000313" key="6">
    <source>
        <dbReference type="Proteomes" id="UP001519273"/>
    </source>
</evidence>
<dbReference type="SMART" id="SM00347">
    <property type="entry name" value="HTH_MARR"/>
    <property type="match status" value="1"/>
</dbReference>
<name>A0ABS4H1U9_9BACL</name>
<dbReference type="Pfam" id="PF01047">
    <property type="entry name" value="MarR"/>
    <property type="match status" value="1"/>
</dbReference>
<dbReference type="InterPro" id="IPR039422">
    <property type="entry name" value="MarR/SlyA-like"/>
</dbReference>
<comment type="caution">
    <text evidence="5">The sequence shown here is derived from an EMBL/GenBank/DDBJ whole genome shotgun (WGS) entry which is preliminary data.</text>
</comment>
<evidence type="ECO:0000256" key="2">
    <source>
        <dbReference type="ARBA" id="ARBA00023125"/>
    </source>
</evidence>
<dbReference type="Proteomes" id="UP001519273">
    <property type="component" value="Unassembled WGS sequence"/>
</dbReference>
<evidence type="ECO:0000256" key="3">
    <source>
        <dbReference type="ARBA" id="ARBA00023163"/>
    </source>
</evidence>
<evidence type="ECO:0000259" key="4">
    <source>
        <dbReference type="PROSITE" id="PS50995"/>
    </source>
</evidence>
<dbReference type="EMBL" id="JAGGKP010000001">
    <property type="protein sequence ID" value="MBP1936488.1"/>
    <property type="molecule type" value="Genomic_DNA"/>
</dbReference>
<organism evidence="5 6">
    <name type="scientific">Paenibacillus sediminis</name>
    <dbReference type="NCBI Taxonomy" id="664909"/>
    <lineage>
        <taxon>Bacteria</taxon>
        <taxon>Bacillati</taxon>
        <taxon>Bacillota</taxon>
        <taxon>Bacilli</taxon>
        <taxon>Bacillales</taxon>
        <taxon>Paenibacillaceae</taxon>
        <taxon>Paenibacillus</taxon>
    </lineage>
</organism>
<dbReference type="PANTHER" id="PTHR33164:SF56">
    <property type="entry name" value="HTH-TYPE TRANSCRIPTIONAL REGULATOR MHQR"/>
    <property type="match status" value="1"/>
</dbReference>
<keyword evidence="2" id="KW-0238">DNA-binding</keyword>
<dbReference type="PANTHER" id="PTHR33164">
    <property type="entry name" value="TRANSCRIPTIONAL REGULATOR, MARR FAMILY"/>
    <property type="match status" value="1"/>
</dbReference>
<dbReference type="InterPro" id="IPR036390">
    <property type="entry name" value="WH_DNA-bd_sf"/>
</dbReference>
<protein>
    <submittedName>
        <fullName evidence="5">MarR family 2-MHQ and catechol resistance regulon transcriptional repressor</fullName>
    </submittedName>
</protein>
<keyword evidence="1" id="KW-0805">Transcription regulation</keyword>
<evidence type="ECO:0000313" key="5">
    <source>
        <dbReference type="EMBL" id="MBP1936488.1"/>
    </source>
</evidence>
<dbReference type="SUPFAM" id="SSF46785">
    <property type="entry name" value="Winged helix' DNA-binding domain"/>
    <property type="match status" value="1"/>
</dbReference>
<dbReference type="Gene3D" id="1.10.10.10">
    <property type="entry name" value="Winged helix-like DNA-binding domain superfamily/Winged helix DNA-binding domain"/>
    <property type="match status" value="1"/>
</dbReference>
<keyword evidence="3" id="KW-0804">Transcription</keyword>
<dbReference type="InterPro" id="IPR000835">
    <property type="entry name" value="HTH_MarR-typ"/>
</dbReference>
<proteinExistence type="predicted"/>
<gene>
    <name evidence="5" type="ORF">J2Z20_001349</name>
</gene>
<reference evidence="5 6" key="1">
    <citation type="submission" date="2021-03" db="EMBL/GenBank/DDBJ databases">
        <title>Genomic Encyclopedia of Type Strains, Phase IV (KMG-IV): sequencing the most valuable type-strain genomes for metagenomic binning, comparative biology and taxonomic classification.</title>
        <authorList>
            <person name="Goeker M."/>
        </authorList>
    </citation>
    <scope>NUCLEOTIDE SEQUENCE [LARGE SCALE GENOMIC DNA]</scope>
    <source>
        <strain evidence="5 6">DSM 23491</strain>
    </source>
</reference>
<evidence type="ECO:0000256" key="1">
    <source>
        <dbReference type="ARBA" id="ARBA00023015"/>
    </source>
</evidence>
<keyword evidence="6" id="KW-1185">Reference proteome</keyword>
<accession>A0ABS4H1U9</accession>
<dbReference type="InterPro" id="IPR036388">
    <property type="entry name" value="WH-like_DNA-bd_sf"/>
</dbReference>